<dbReference type="EMBL" id="MU032346">
    <property type="protein sequence ID" value="KAF3766767.1"/>
    <property type="molecule type" value="Genomic_DNA"/>
</dbReference>
<proteinExistence type="inferred from homology"/>
<protein>
    <recommendedName>
        <fullName evidence="4">Terpene synthase</fullName>
        <ecNumber evidence="4">4.2.3.-</ecNumber>
    </recommendedName>
</protein>
<evidence type="ECO:0000256" key="4">
    <source>
        <dbReference type="RuleBase" id="RU366034"/>
    </source>
</evidence>
<keyword evidence="3 4" id="KW-0460">Magnesium</keyword>
<gene>
    <name evidence="5" type="ORF">M406DRAFT_254355</name>
</gene>
<keyword evidence="4" id="KW-0456">Lyase</keyword>
<dbReference type="RefSeq" id="XP_040777728.1">
    <property type="nucleotide sequence ID" value="XM_040916957.1"/>
</dbReference>
<organism evidence="5 6">
    <name type="scientific">Cryphonectria parasitica (strain ATCC 38755 / EP155)</name>
    <dbReference type="NCBI Taxonomy" id="660469"/>
    <lineage>
        <taxon>Eukaryota</taxon>
        <taxon>Fungi</taxon>
        <taxon>Dikarya</taxon>
        <taxon>Ascomycota</taxon>
        <taxon>Pezizomycotina</taxon>
        <taxon>Sordariomycetes</taxon>
        <taxon>Sordariomycetidae</taxon>
        <taxon>Diaporthales</taxon>
        <taxon>Cryphonectriaceae</taxon>
        <taxon>Cryphonectria-Endothia species complex</taxon>
        <taxon>Cryphonectria</taxon>
    </lineage>
</organism>
<comment type="caution">
    <text evidence="5">The sequence shown here is derived from an EMBL/GenBank/DDBJ whole genome shotgun (WGS) entry which is preliminary data.</text>
</comment>
<dbReference type="Gene3D" id="1.10.600.10">
    <property type="entry name" value="Farnesyl Diphosphate Synthase"/>
    <property type="match status" value="1"/>
</dbReference>
<reference evidence="5" key="1">
    <citation type="journal article" date="2020" name="Phytopathology">
        <title>Genome sequence of the chestnut blight fungus Cryphonectria parasitica EP155: A fundamental resource for an archetypical invasive plant pathogen.</title>
        <authorList>
            <person name="Crouch J.A."/>
            <person name="Dawe A."/>
            <person name="Aerts A."/>
            <person name="Barry K."/>
            <person name="Churchill A.C.L."/>
            <person name="Grimwood J."/>
            <person name="Hillman B."/>
            <person name="Milgroom M.G."/>
            <person name="Pangilinan J."/>
            <person name="Smith M."/>
            <person name="Salamov A."/>
            <person name="Schmutz J."/>
            <person name="Yadav J."/>
            <person name="Grigoriev I.V."/>
            <person name="Nuss D."/>
        </authorList>
    </citation>
    <scope>NUCLEOTIDE SEQUENCE</scope>
    <source>
        <strain evidence="5">EP155</strain>
    </source>
</reference>
<dbReference type="InterPro" id="IPR008949">
    <property type="entry name" value="Isoprenoid_synthase_dom_sf"/>
</dbReference>
<sequence length="263" mass="30715">QFYARWWPDAAWEDLYSATLFTVCLFIWDDTIDTNEHFLASDFDKANIWRKQSLEYFEYHLGLLEEEDEPESPDDACLLFKEFGKRFCSKFGQAQRQRMFSRIQDFVQYNMVEQAERLAGRIPNYEQYMQIRFGVTGVRMFSLLLEITNRTALPAEIMDSLEMEAIVRECNFIIIVVNDILSLKKEIATDCVVNIVPVLLKTGQPLDRVISGLIEEMHNSRDRLDSMAARLSDMTRGNSQLHKDVMRFIDGIRIMDTGTLIYS</sequence>
<dbReference type="GeneID" id="63834086"/>
<keyword evidence="4" id="KW-0479">Metal-binding</keyword>
<dbReference type="EC" id="4.2.3.-" evidence="4"/>
<dbReference type="SUPFAM" id="SSF48576">
    <property type="entry name" value="Terpenoid synthases"/>
    <property type="match status" value="1"/>
</dbReference>
<evidence type="ECO:0000256" key="1">
    <source>
        <dbReference type="ARBA" id="ARBA00001946"/>
    </source>
</evidence>
<dbReference type="PANTHER" id="PTHR35201">
    <property type="entry name" value="TERPENE SYNTHASE"/>
    <property type="match status" value="1"/>
</dbReference>
<dbReference type="PANTHER" id="PTHR35201:SF4">
    <property type="entry name" value="BETA-PINACENE SYNTHASE-RELATED"/>
    <property type="match status" value="1"/>
</dbReference>
<name>A0A9P4Y5K4_CRYP1</name>
<keyword evidence="6" id="KW-1185">Reference proteome</keyword>
<dbReference type="OrthoDB" id="2861623at2759"/>
<evidence type="ECO:0000256" key="2">
    <source>
        <dbReference type="ARBA" id="ARBA00006333"/>
    </source>
</evidence>
<dbReference type="GO" id="GO:0008299">
    <property type="term" value="P:isoprenoid biosynthetic process"/>
    <property type="evidence" value="ECO:0007669"/>
    <property type="project" value="UniProtKB-ARBA"/>
</dbReference>
<evidence type="ECO:0000313" key="5">
    <source>
        <dbReference type="EMBL" id="KAF3766767.1"/>
    </source>
</evidence>
<evidence type="ECO:0000256" key="3">
    <source>
        <dbReference type="ARBA" id="ARBA00022842"/>
    </source>
</evidence>
<dbReference type="Proteomes" id="UP000803844">
    <property type="component" value="Unassembled WGS sequence"/>
</dbReference>
<dbReference type="GO" id="GO:0010333">
    <property type="term" value="F:terpene synthase activity"/>
    <property type="evidence" value="ECO:0007669"/>
    <property type="project" value="InterPro"/>
</dbReference>
<dbReference type="GO" id="GO:0046872">
    <property type="term" value="F:metal ion binding"/>
    <property type="evidence" value="ECO:0007669"/>
    <property type="project" value="UniProtKB-KW"/>
</dbReference>
<feature type="non-terminal residue" evidence="5">
    <location>
        <position position="1"/>
    </location>
</feature>
<dbReference type="AlphaFoldDB" id="A0A9P4Y5K4"/>
<dbReference type="Pfam" id="PF19086">
    <property type="entry name" value="Terpene_syn_C_2"/>
    <property type="match status" value="1"/>
</dbReference>
<comment type="cofactor">
    <cofactor evidence="1 4">
        <name>Mg(2+)</name>
        <dbReference type="ChEBI" id="CHEBI:18420"/>
    </cofactor>
</comment>
<comment type="similarity">
    <text evidence="2 4">Belongs to the terpene synthase family.</text>
</comment>
<dbReference type="InterPro" id="IPR034686">
    <property type="entry name" value="Terpene_cyclase-like_2"/>
</dbReference>
<evidence type="ECO:0000313" key="6">
    <source>
        <dbReference type="Proteomes" id="UP000803844"/>
    </source>
</evidence>
<accession>A0A9P4Y5K4</accession>